<dbReference type="GO" id="GO:0016787">
    <property type="term" value="F:hydrolase activity"/>
    <property type="evidence" value="ECO:0007669"/>
    <property type="project" value="UniProtKB-KW"/>
</dbReference>
<dbReference type="InterPro" id="IPR014818">
    <property type="entry name" value="Phage/plasmid_primase_P4_C"/>
</dbReference>
<dbReference type="PANTHER" id="PTHR35372:SF2">
    <property type="entry name" value="SF3 HELICASE DOMAIN-CONTAINING PROTEIN"/>
    <property type="match status" value="1"/>
</dbReference>
<dbReference type="Pfam" id="PF08706">
    <property type="entry name" value="D5_N"/>
    <property type="match status" value="1"/>
</dbReference>
<dbReference type="Proteomes" id="UP001211907">
    <property type="component" value="Unassembled WGS sequence"/>
</dbReference>
<sequence>MIEAQTKEILMCKVEKSTVEYKVLGGQDKDSKKGAKSFLAFETHNDFLAYIKSKSNKDRNQYEIIDKNQISLWYMDIDSKDTTDPDGLLKTLISHLKAFLMEYDQLPLQGNWATKDNAVRARLHSLFISWLEANAAGFNTEILDSSVYSPWQNFRTIYSTKLGTERPLVPIEPKAGFDPLHYFVTYVSDQCERKVISLEDLPATYSKKEMHIQSKSNMVAGDPDTLESENCNLECTPILTHELVNCDSSGMSKNAHLTGTTQGQKGQNDVMKRGKNFSVPITKKFIEEEYQQLQVKLVGDTVMTYGEGMQMSAVMAVKDGICPFKGQRHKSNHIYFVLDTRGIVVRCHDSSCTGKEHVRTEMLPHEVAEELRHELSLKIRMRHCSNQRPKTANHKQRIDKTNSSKFPKKLVAVRNFGNYEEFPELYPDKALNQLCFNSLPGNSYQVAEFGAHLMDGKYIFVNGQWYEYTGSYWELTTGPDEFIVKDIVPIYGKLTDHYSKDKSKWLKMLADDLCNKSKRKQYVDDLEGILTKESRRKRMKLDADSTLLAFQNGVFDTKTCTFRDHSPETLKTRLLTYELATSSNASKRAEICQFFEQILPDTEVRKFMLQYLAMHLEGRNRHQIAAILTGTGGNGKGMLKYLMNITFEHLHSEPSSAFLTSERPSDERPAPNVVETQCFCKRT</sequence>
<gene>
    <name evidence="3" type="ORF">HK100_007996</name>
</gene>
<feature type="domain" description="Bacteriophage/plasmid primase P4 C-terminal" evidence="2">
    <location>
        <begin position="447"/>
        <end position="603"/>
    </location>
</feature>
<dbReference type="PANTHER" id="PTHR35372">
    <property type="entry name" value="ATP BINDING PROTEIN-RELATED"/>
    <property type="match status" value="1"/>
</dbReference>
<dbReference type="InterPro" id="IPR051620">
    <property type="entry name" value="ORF904-like_C"/>
</dbReference>
<dbReference type="AlphaFoldDB" id="A0AAD5XAE4"/>
<reference evidence="3" key="1">
    <citation type="submission" date="2020-05" db="EMBL/GenBank/DDBJ databases">
        <title>Phylogenomic resolution of chytrid fungi.</title>
        <authorList>
            <person name="Stajich J.E."/>
            <person name="Amses K."/>
            <person name="Simmons R."/>
            <person name="Seto K."/>
            <person name="Myers J."/>
            <person name="Bonds A."/>
            <person name="Quandt C.A."/>
            <person name="Barry K."/>
            <person name="Liu P."/>
            <person name="Grigoriev I."/>
            <person name="Longcore J.E."/>
            <person name="James T.Y."/>
        </authorList>
    </citation>
    <scope>NUCLEOTIDE SEQUENCE</scope>
    <source>
        <strain evidence="3">JEL0513</strain>
    </source>
</reference>
<evidence type="ECO:0000256" key="1">
    <source>
        <dbReference type="ARBA" id="ARBA00022801"/>
    </source>
</evidence>
<evidence type="ECO:0000313" key="3">
    <source>
        <dbReference type="EMBL" id="KAJ3088599.1"/>
    </source>
</evidence>
<dbReference type="SMART" id="SM00885">
    <property type="entry name" value="D5_N"/>
    <property type="match status" value="1"/>
</dbReference>
<comment type="caution">
    <text evidence="3">The sequence shown here is derived from an EMBL/GenBank/DDBJ whole genome shotgun (WGS) entry which is preliminary data.</text>
</comment>
<keyword evidence="1" id="KW-0378">Hydrolase</keyword>
<accession>A0AAD5XAE4</accession>
<keyword evidence="4" id="KW-1185">Reference proteome</keyword>
<evidence type="ECO:0000313" key="4">
    <source>
        <dbReference type="Proteomes" id="UP001211907"/>
    </source>
</evidence>
<dbReference type="EMBL" id="JADGJH010003824">
    <property type="protein sequence ID" value="KAJ3088599.1"/>
    <property type="molecule type" value="Genomic_DNA"/>
</dbReference>
<proteinExistence type="predicted"/>
<organism evidence="3 4">
    <name type="scientific">Physocladia obscura</name>
    <dbReference type="NCBI Taxonomy" id="109957"/>
    <lineage>
        <taxon>Eukaryota</taxon>
        <taxon>Fungi</taxon>
        <taxon>Fungi incertae sedis</taxon>
        <taxon>Chytridiomycota</taxon>
        <taxon>Chytridiomycota incertae sedis</taxon>
        <taxon>Chytridiomycetes</taxon>
        <taxon>Chytridiales</taxon>
        <taxon>Chytriomycetaceae</taxon>
        <taxon>Physocladia</taxon>
    </lineage>
</organism>
<protein>
    <recommendedName>
        <fullName evidence="2">Bacteriophage/plasmid primase P4 C-terminal domain-containing protein</fullName>
    </recommendedName>
</protein>
<evidence type="ECO:0000259" key="2">
    <source>
        <dbReference type="SMART" id="SM00885"/>
    </source>
</evidence>
<name>A0AAD5XAE4_9FUNG</name>